<evidence type="ECO:0000313" key="3">
    <source>
        <dbReference type="EMBL" id="CAA9582540.1"/>
    </source>
</evidence>
<dbReference type="GO" id="GO:0033922">
    <property type="term" value="F:peptidoglycan beta-N-acetylmuramidase activity"/>
    <property type="evidence" value="ECO:0007669"/>
    <property type="project" value="InterPro"/>
</dbReference>
<protein>
    <submittedName>
        <fullName evidence="3">Protein YzbB</fullName>
    </submittedName>
</protein>
<feature type="domain" description="Peptidoglycan beta-N-acetylmuramidase NamZ N-terminal" evidence="1">
    <location>
        <begin position="39"/>
        <end position="240"/>
    </location>
</feature>
<dbReference type="PANTHER" id="PTHR42915:SF1">
    <property type="entry name" value="PEPTIDOGLYCAN BETA-N-ACETYLMURAMIDASE NAMZ"/>
    <property type="match status" value="1"/>
</dbReference>
<accession>A0A6J4VMB2</accession>
<dbReference type="InterPro" id="IPR008302">
    <property type="entry name" value="NamZ"/>
</dbReference>
<dbReference type="Gene3D" id="3.40.50.12170">
    <property type="entry name" value="Uncharacterised protein PF07075, DUF1343"/>
    <property type="match status" value="1"/>
</dbReference>
<dbReference type="PANTHER" id="PTHR42915">
    <property type="entry name" value="HYPOTHETICAL 460 KDA PROTEIN IN FEUA-SIGW INTERGENIC REGION [PRECURSOR]"/>
    <property type="match status" value="1"/>
</dbReference>
<sequence>MTSDPRPIPQSAIRNPQSVLTGAEQLRAEGFARLRGRRVGLLTNPTGVTVDLVPLADQLAAAPEVRLTALFAPEHGLAAGAAAGDEISSTVHPRLGVPVHSLYGERQSPTTEQLAELDLLLIDLQDVGARFFTYASTVALVLEACAGVGLPVLLLDRPNPLGGLVTEGPILEPSCRSFIGPAPVPIRHGLTMGELARFMNDEGGYGAALEVLPLRGWRRSMWYDETGLPWVLPSPNLPTFASAIPYPGTCLVEGTTLSEGRGTTLPFEQVGAPWLDADRLAAALNAREIPGVRWRPAAFTPWHGRIHVGVPCGGVQLHPTDREVFRPVEAALHLLLEARALAPAEFAWRPSLGDPTRPFIDLLAGTPRLRESLDAGVGPAEIVAGWAPDLARFAEARRPALLYE</sequence>
<evidence type="ECO:0000259" key="1">
    <source>
        <dbReference type="Pfam" id="PF07075"/>
    </source>
</evidence>
<dbReference type="InterPro" id="IPR048502">
    <property type="entry name" value="NamZ_N"/>
</dbReference>
<gene>
    <name evidence="3" type="ORF">AVDCRST_MAG88-3523</name>
</gene>
<dbReference type="PIRSF" id="PIRSF016719">
    <property type="entry name" value="UCP016719"/>
    <property type="match status" value="1"/>
</dbReference>
<dbReference type="EMBL" id="CADCWM010000851">
    <property type="protein sequence ID" value="CAA9582540.1"/>
    <property type="molecule type" value="Genomic_DNA"/>
</dbReference>
<feature type="domain" description="Peptidoglycan beta-N-acetylmuramidase NamZ C-terminal" evidence="2">
    <location>
        <begin position="246"/>
        <end position="403"/>
    </location>
</feature>
<dbReference type="InterPro" id="IPR048503">
    <property type="entry name" value="NamZ_C"/>
</dbReference>
<dbReference type="Pfam" id="PF20732">
    <property type="entry name" value="NamZ_C"/>
    <property type="match status" value="1"/>
</dbReference>
<dbReference type="Gene3D" id="3.90.1150.140">
    <property type="match status" value="1"/>
</dbReference>
<reference evidence="3" key="1">
    <citation type="submission" date="2020-02" db="EMBL/GenBank/DDBJ databases">
        <authorList>
            <person name="Meier V. D."/>
        </authorList>
    </citation>
    <scope>NUCLEOTIDE SEQUENCE</scope>
    <source>
        <strain evidence="3">AVDCRST_MAG88</strain>
    </source>
</reference>
<dbReference type="Pfam" id="PF07075">
    <property type="entry name" value="NamZ_N"/>
    <property type="match status" value="1"/>
</dbReference>
<dbReference type="AlphaFoldDB" id="A0A6J4VMB2"/>
<organism evidence="3">
    <name type="scientific">uncultured Thermomicrobiales bacterium</name>
    <dbReference type="NCBI Taxonomy" id="1645740"/>
    <lineage>
        <taxon>Bacteria</taxon>
        <taxon>Pseudomonadati</taxon>
        <taxon>Thermomicrobiota</taxon>
        <taxon>Thermomicrobia</taxon>
        <taxon>Thermomicrobiales</taxon>
        <taxon>environmental samples</taxon>
    </lineage>
</organism>
<proteinExistence type="predicted"/>
<name>A0A6J4VMB2_9BACT</name>
<evidence type="ECO:0000259" key="2">
    <source>
        <dbReference type="Pfam" id="PF20732"/>
    </source>
</evidence>